<reference evidence="2" key="1">
    <citation type="submission" date="2014-09" db="EMBL/GenBank/DDBJ databases">
        <authorList>
            <person name="Sharma Rahul"/>
            <person name="Thines Marco"/>
        </authorList>
    </citation>
    <scope>NUCLEOTIDE SEQUENCE [LARGE SCALE GENOMIC DNA]</scope>
</reference>
<protein>
    <submittedName>
        <fullName evidence="1">Uncharacterized protein</fullName>
    </submittedName>
</protein>
<proteinExistence type="predicted"/>
<keyword evidence="2" id="KW-1185">Reference proteome</keyword>
<dbReference type="AlphaFoldDB" id="A0A0P1B3A7"/>
<sequence>MATLLYFLAHACLTDVIQTVSTIIITYLPINSFLIISKHLQDGPIVFTERYTKIVRSGSEDVGC</sequence>
<name>A0A0P1B3A7_PLAHL</name>
<dbReference type="GeneID" id="36401602"/>
<evidence type="ECO:0000313" key="1">
    <source>
        <dbReference type="EMBL" id="CEG48741.1"/>
    </source>
</evidence>
<accession>A0A0P1B3A7</accession>
<organism evidence="1 2">
    <name type="scientific">Plasmopara halstedii</name>
    <name type="common">Downy mildew of sunflower</name>
    <dbReference type="NCBI Taxonomy" id="4781"/>
    <lineage>
        <taxon>Eukaryota</taxon>
        <taxon>Sar</taxon>
        <taxon>Stramenopiles</taxon>
        <taxon>Oomycota</taxon>
        <taxon>Peronosporomycetes</taxon>
        <taxon>Peronosporales</taxon>
        <taxon>Peronosporaceae</taxon>
        <taxon>Plasmopara</taxon>
    </lineage>
</organism>
<evidence type="ECO:0000313" key="2">
    <source>
        <dbReference type="Proteomes" id="UP000054928"/>
    </source>
</evidence>
<dbReference type="Proteomes" id="UP000054928">
    <property type="component" value="Unassembled WGS sequence"/>
</dbReference>
<dbReference type="RefSeq" id="XP_024585110.1">
    <property type="nucleotide sequence ID" value="XM_024719852.1"/>
</dbReference>
<dbReference type="EMBL" id="CCYD01003042">
    <property type="protein sequence ID" value="CEG48741.1"/>
    <property type="molecule type" value="Genomic_DNA"/>
</dbReference>